<reference evidence="15 16" key="2">
    <citation type="journal article" date="2010" name="Stand. Genomic Sci.">
        <title>Complete genome sequence of Desulfohalobium retbaense type strain (HR(100)).</title>
        <authorList>
            <person name="Spring S."/>
            <person name="Nolan M."/>
            <person name="Lapidus A."/>
            <person name="Glavina Del Rio T."/>
            <person name="Copeland A."/>
            <person name="Tice H."/>
            <person name="Cheng J.F."/>
            <person name="Lucas S."/>
            <person name="Land M."/>
            <person name="Chen F."/>
            <person name="Bruce D."/>
            <person name="Goodwin L."/>
            <person name="Pitluck S."/>
            <person name="Ivanova N."/>
            <person name="Mavromatis K."/>
            <person name="Mikhailova N."/>
            <person name="Pati A."/>
            <person name="Chen A."/>
            <person name="Palaniappan K."/>
            <person name="Hauser L."/>
            <person name="Chang Y.J."/>
            <person name="Jeffries C.D."/>
            <person name="Munk C."/>
            <person name="Kiss H."/>
            <person name="Chain P."/>
            <person name="Han C."/>
            <person name="Brettin T."/>
            <person name="Detter J.C."/>
            <person name="Schuler E."/>
            <person name="Goker M."/>
            <person name="Rohde M."/>
            <person name="Bristow J."/>
            <person name="Eisen J.A."/>
            <person name="Markowitz V."/>
            <person name="Hugenholtz P."/>
            <person name="Kyrpides N.C."/>
            <person name="Klenk H.P."/>
        </authorList>
    </citation>
    <scope>NUCLEOTIDE SEQUENCE [LARGE SCALE GENOMIC DNA]</scope>
    <source>
        <strain evidence="16">ATCC 49802 / DSM 20745 / S 6022</strain>
    </source>
</reference>
<accession>D1C3Q6</accession>
<dbReference type="InterPro" id="IPR002300">
    <property type="entry name" value="aa-tRNA-synth_Ia"/>
</dbReference>
<dbReference type="GO" id="GO:0006429">
    <property type="term" value="P:leucyl-tRNA aminoacylation"/>
    <property type="evidence" value="ECO:0007669"/>
    <property type="project" value="UniProtKB-UniRule"/>
</dbReference>
<name>D1C3Q6_SPHTD</name>
<evidence type="ECO:0000256" key="3">
    <source>
        <dbReference type="ARBA" id="ARBA00022598"/>
    </source>
</evidence>
<evidence type="ECO:0000256" key="4">
    <source>
        <dbReference type="ARBA" id="ARBA00022741"/>
    </source>
</evidence>
<dbReference type="Pfam" id="PF09334">
    <property type="entry name" value="tRNA-synt_1g"/>
    <property type="match status" value="1"/>
</dbReference>
<dbReference type="InterPro" id="IPR015413">
    <property type="entry name" value="Methionyl/Leucyl_tRNA_Synth"/>
</dbReference>
<dbReference type="FunFam" id="1.10.730.10:FF:000011">
    <property type="entry name" value="Leucine--tRNA ligase chloroplastic/mitochondrial"/>
    <property type="match status" value="1"/>
</dbReference>
<dbReference type="Pfam" id="PF13603">
    <property type="entry name" value="tRNA-synt_1_2"/>
    <property type="match status" value="1"/>
</dbReference>
<evidence type="ECO:0000256" key="8">
    <source>
        <dbReference type="ARBA" id="ARBA00047469"/>
    </source>
</evidence>
<proteinExistence type="inferred from homology"/>
<dbReference type="SUPFAM" id="SSF50677">
    <property type="entry name" value="ValRS/IleRS/LeuRS editing domain"/>
    <property type="match status" value="1"/>
</dbReference>
<evidence type="ECO:0000259" key="12">
    <source>
        <dbReference type="Pfam" id="PF08264"/>
    </source>
</evidence>
<dbReference type="Pfam" id="PF00133">
    <property type="entry name" value="tRNA-synt_1"/>
    <property type="match status" value="1"/>
</dbReference>
<gene>
    <name evidence="9" type="primary">leuS</name>
    <name evidence="15" type="ordered locus">Sthe_1438</name>
</gene>
<dbReference type="RefSeq" id="WP_012871920.1">
    <property type="nucleotide sequence ID" value="NC_013523.1"/>
</dbReference>
<comment type="catalytic activity">
    <reaction evidence="8 9">
        <text>tRNA(Leu) + L-leucine + ATP = L-leucyl-tRNA(Leu) + AMP + diphosphate</text>
        <dbReference type="Rhea" id="RHEA:11688"/>
        <dbReference type="Rhea" id="RHEA-COMP:9613"/>
        <dbReference type="Rhea" id="RHEA-COMP:9622"/>
        <dbReference type="ChEBI" id="CHEBI:30616"/>
        <dbReference type="ChEBI" id="CHEBI:33019"/>
        <dbReference type="ChEBI" id="CHEBI:57427"/>
        <dbReference type="ChEBI" id="CHEBI:78442"/>
        <dbReference type="ChEBI" id="CHEBI:78494"/>
        <dbReference type="ChEBI" id="CHEBI:456215"/>
        <dbReference type="EC" id="6.1.1.4"/>
    </reaction>
</comment>
<evidence type="ECO:0000256" key="2">
    <source>
        <dbReference type="ARBA" id="ARBA00022490"/>
    </source>
</evidence>
<dbReference type="Gene3D" id="3.10.20.590">
    <property type="match status" value="1"/>
</dbReference>
<dbReference type="Proteomes" id="UP000002027">
    <property type="component" value="Chromosome 1"/>
</dbReference>
<dbReference type="SUPFAM" id="SSF47323">
    <property type="entry name" value="Anticodon-binding domain of a subclass of class I aminoacyl-tRNA synthetases"/>
    <property type="match status" value="1"/>
</dbReference>
<dbReference type="GO" id="GO:0005524">
    <property type="term" value="F:ATP binding"/>
    <property type="evidence" value="ECO:0007669"/>
    <property type="project" value="UniProtKB-UniRule"/>
</dbReference>
<feature type="domain" description="Methionyl/Leucyl tRNA synthetase" evidence="13">
    <location>
        <begin position="48"/>
        <end position="191"/>
    </location>
</feature>
<evidence type="ECO:0000256" key="10">
    <source>
        <dbReference type="RuleBase" id="RU363039"/>
    </source>
</evidence>
<keyword evidence="16" id="KW-1185">Reference proteome</keyword>
<feature type="domain" description="Methionyl/Valyl/Leucyl/Isoleucyl-tRNA synthetase anticodon-binding" evidence="12">
    <location>
        <begin position="667"/>
        <end position="787"/>
    </location>
</feature>
<dbReference type="PANTHER" id="PTHR43740">
    <property type="entry name" value="LEUCYL-TRNA SYNTHETASE"/>
    <property type="match status" value="1"/>
</dbReference>
<dbReference type="GO" id="GO:0004823">
    <property type="term" value="F:leucine-tRNA ligase activity"/>
    <property type="evidence" value="ECO:0007669"/>
    <property type="project" value="UniProtKB-UniRule"/>
</dbReference>
<dbReference type="SUPFAM" id="SSF52374">
    <property type="entry name" value="Nucleotidylyl transferase"/>
    <property type="match status" value="1"/>
</dbReference>
<dbReference type="InterPro" id="IPR009008">
    <property type="entry name" value="Val/Leu/Ile-tRNA-synth_edit"/>
</dbReference>
<dbReference type="PRINTS" id="PR00985">
    <property type="entry name" value="TRNASYNTHLEU"/>
</dbReference>
<dbReference type="HOGENOM" id="CLU_004427_0_0_0"/>
<keyword evidence="4 9" id="KW-0547">Nucleotide-binding</keyword>
<evidence type="ECO:0000259" key="13">
    <source>
        <dbReference type="Pfam" id="PF09334"/>
    </source>
</evidence>
<dbReference type="InterPro" id="IPR002302">
    <property type="entry name" value="Leu-tRNA-ligase"/>
</dbReference>
<dbReference type="OrthoDB" id="9810365at2"/>
<feature type="domain" description="Aminoacyl-tRNA synthetase class Ia" evidence="11">
    <location>
        <begin position="427"/>
        <end position="617"/>
    </location>
</feature>
<comment type="similarity">
    <text evidence="1 9 10">Belongs to the class-I aminoacyl-tRNA synthetase family.</text>
</comment>
<evidence type="ECO:0000313" key="15">
    <source>
        <dbReference type="EMBL" id="ACZ38873.1"/>
    </source>
</evidence>
<dbReference type="eggNOG" id="COG0495">
    <property type="taxonomic scope" value="Bacteria"/>
</dbReference>
<feature type="binding site" evidence="9">
    <location>
        <position position="592"/>
    </location>
    <ligand>
        <name>ATP</name>
        <dbReference type="ChEBI" id="CHEBI:30616"/>
    </ligand>
</feature>
<evidence type="ECO:0000256" key="7">
    <source>
        <dbReference type="ARBA" id="ARBA00023146"/>
    </source>
</evidence>
<dbReference type="Gene3D" id="3.90.740.10">
    <property type="entry name" value="Valyl/Leucyl/Isoleucyl-tRNA synthetase, editing domain"/>
    <property type="match status" value="1"/>
</dbReference>
<evidence type="ECO:0000256" key="9">
    <source>
        <dbReference type="HAMAP-Rule" id="MF_00049"/>
    </source>
</evidence>
<dbReference type="Gene3D" id="3.40.50.620">
    <property type="entry name" value="HUPs"/>
    <property type="match status" value="2"/>
</dbReference>
<dbReference type="CDD" id="cd00812">
    <property type="entry name" value="LeuRS_core"/>
    <property type="match status" value="1"/>
</dbReference>
<evidence type="ECO:0000259" key="11">
    <source>
        <dbReference type="Pfam" id="PF00133"/>
    </source>
</evidence>
<reference evidence="16" key="1">
    <citation type="submission" date="2009-11" db="EMBL/GenBank/DDBJ databases">
        <title>The complete chromosome 1 of Sphaerobacter thermophilus DSM 20745.</title>
        <authorList>
            <person name="Lucas S."/>
            <person name="Copeland A."/>
            <person name="Lapidus A."/>
            <person name="Glavina del Rio T."/>
            <person name="Dalin E."/>
            <person name="Tice H."/>
            <person name="Bruce D."/>
            <person name="Goodwin L."/>
            <person name="Pitluck S."/>
            <person name="Kyrpides N."/>
            <person name="Mavromatis K."/>
            <person name="Ivanova N."/>
            <person name="Mikhailova N."/>
            <person name="LaButti K.M."/>
            <person name="Clum A."/>
            <person name="Sun H.I."/>
            <person name="Brettin T."/>
            <person name="Detter J.C."/>
            <person name="Han C."/>
            <person name="Larimer F."/>
            <person name="Land M."/>
            <person name="Hauser L."/>
            <person name="Markowitz V."/>
            <person name="Cheng J.F."/>
            <person name="Hugenholtz P."/>
            <person name="Woyke T."/>
            <person name="Wu D."/>
            <person name="Steenblock K."/>
            <person name="Schneider S."/>
            <person name="Pukall R."/>
            <person name="Goeker M."/>
            <person name="Klenk H.P."/>
            <person name="Eisen J.A."/>
        </authorList>
    </citation>
    <scope>NUCLEOTIDE SEQUENCE [LARGE SCALE GENOMIC DNA]</scope>
    <source>
        <strain evidence="16">ATCC 49802 / DSM 20745 / S 6022</strain>
    </source>
</reference>
<dbReference type="PANTHER" id="PTHR43740:SF2">
    <property type="entry name" value="LEUCINE--TRNA LIGASE, MITOCHONDRIAL"/>
    <property type="match status" value="1"/>
</dbReference>
<keyword evidence="7 9" id="KW-0030">Aminoacyl-tRNA synthetase</keyword>
<dbReference type="FunCoup" id="D1C3Q6">
    <property type="interactions" value="551"/>
</dbReference>
<dbReference type="EC" id="6.1.1.4" evidence="9"/>
<dbReference type="Gene3D" id="1.10.730.10">
    <property type="entry name" value="Isoleucyl-tRNA Synthetase, Domain 1"/>
    <property type="match status" value="1"/>
</dbReference>
<dbReference type="HAMAP" id="MF_00049_B">
    <property type="entry name" value="Leu_tRNA_synth_B"/>
    <property type="match status" value="1"/>
</dbReference>
<organism evidence="15 16">
    <name type="scientific">Sphaerobacter thermophilus (strain ATCC 49802 / DSM 20745 / KCCM 41009 / NCIMB 13125 / S 6022)</name>
    <dbReference type="NCBI Taxonomy" id="479434"/>
    <lineage>
        <taxon>Bacteria</taxon>
        <taxon>Pseudomonadati</taxon>
        <taxon>Thermomicrobiota</taxon>
        <taxon>Thermomicrobia</taxon>
        <taxon>Sphaerobacterales</taxon>
        <taxon>Sphaerobacterineae</taxon>
        <taxon>Sphaerobacteraceae</taxon>
        <taxon>Sphaerobacter</taxon>
    </lineage>
</organism>
<dbReference type="InParanoid" id="D1C3Q6"/>
<dbReference type="InterPro" id="IPR009080">
    <property type="entry name" value="tRNAsynth_Ia_anticodon-bd"/>
</dbReference>
<evidence type="ECO:0000259" key="14">
    <source>
        <dbReference type="Pfam" id="PF13603"/>
    </source>
</evidence>
<dbReference type="InterPro" id="IPR013155">
    <property type="entry name" value="M/V/L/I-tRNA-synth_anticd-bd"/>
</dbReference>
<evidence type="ECO:0000256" key="5">
    <source>
        <dbReference type="ARBA" id="ARBA00022840"/>
    </source>
</evidence>
<dbReference type="CDD" id="cd07958">
    <property type="entry name" value="Anticodon_Ia_Leu_BEm"/>
    <property type="match status" value="1"/>
</dbReference>
<feature type="domain" description="Leucyl-tRNA synthetase editing" evidence="14">
    <location>
        <begin position="227"/>
        <end position="413"/>
    </location>
</feature>
<dbReference type="FunFam" id="3.10.20.590:FF:000001">
    <property type="entry name" value="Leucine--tRNA ligase"/>
    <property type="match status" value="1"/>
</dbReference>
<sequence length="824" mass="94475">MTTAKQVVRREAYEPHAIEEKWRKIWDETGIYRVVEDPNRPKWYHLTMYPYPSGDLHIGHWYAMAPSDAAARFKRMSGYNVLFPMGFDAFGLPAENAAITRGIHPFKWTMDNIERMRRQLRSMGAMFDWSREVVTCLPDYYRWNQWFFLQFYKNGLAYRASAPVWWCPKDQTVLANEQVIDGRCERCGTEVYRRDLEQWFFRITKYAEELLNFDGIEWPERVMTMQRNWIGRSEGARVRFQTAVGDAIEIFTTRPDTLWGATFMVLAPEHPLVERLTSPEQRAAVEAYVDQTRRETDIERTATDREKTGVFTGGYAINPVNGAQIPVWIADYVLMSYGTGAIMAVPAHDQRDFEFARKYDLPIQVVIQPEGEPLDPATMTEAYPGDGVMVNSGPFDGTPTAGGEAVRRVTEWLEEQGLGSHAVTYRLRDWLISRQRYWGTPIPIVYCDKCGTVPVPEDQLPVLLPEDAEFTPTGVSPLKTDERFVNTTCPECGGPARRETDTMDTFVDSSWYQYRYVSPHEADRPFDPDAIAYWTPVDQYTGGIEHATMHLMYARFFTKALRDLGLLPFDEPFLRLFNQGIILGEDNEKMSKSRGNVVDPDDLVAQLGADTVRLYLMFIAPWEQGGPWSSRGIAGVERFVRRVWTIVTETADTPADGPDGEAAHKLRKITHRTIKAVTEDISTFQFNTMVARLMEFVNELSSLRDTEVVRTEAWREAMRTLVLLLAPSTPYLAEELWERLGQPYSVHQQSWPQYDPELAAAEMIELVVQVNGKVRDRLEVPADITEERAIELATASNRVREHLQGRTVRRTIYVPGRLVNIVAG</sequence>
<dbReference type="GO" id="GO:0002161">
    <property type="term" value="F:aminoacyl-tRNA deacylase activity"/>
    <property type="evidence" value="ECO:0007669"/>
    <property type="project" value="InterPro"/>
</dbReference>
<dbReference type="NCBIfam" id="TIGR00396">
    <property type="entry name" value="leuS_bact"/>
    <property type="match status" value="1"/>
</dbReference>
<dbReference type="AlphaFoldDB" id="D1C3Q6"/>
<dbReference type="KEGG" id="sti:Sthe_1438"/>
<dbReference type="FunFam" id="3.40.50.620:FF:000056">
    <property type="entry name" value="Leucine--tRNA ligase"/>
    <property type="match status" value="1"/>
</dbReference>
<dbReference type="STRING" id="479434.Sthe_1438"/>
<dbReference type="EMBL" id="CP001823">
    <property type="protein sequence ID" value="ACZ38873.1"/>
    <property type="molecule type" value="Genomic_DNA"/>
</dbReference>
<protein>
    <recommendedName>
        <fullName evidence="9">Leucine--tRNA ligase</fullName>
        <ecNumber evidence="9">6.1.1.4</ecNumber>
    </recommendedName>
    <alternativeName>
        <fullName evidence="9">Leucyl-tRNA synthetase</fullName>
        <shortName evidence="9">LeuRS</shortName>
    </alternativeName>
</protein>
<keyword evidence="6 9" id="KW-0648">Protein biosynthesis</keyword>
<keyword evidence="2 9" id="KW-0963">Cytoplasm</keyword>
<dbReference type="InterPro" id="IPR014729">
    <property type="entry name" value="Rossmann-like_a/b/a_fold"/>
</dbReference>
<feature type="short sequence motif" description="'KMSKS' region" evidence="9">
    <location>
        <begin position="589"/>
        <end position="593"/>
    </location>
</feature>
<feature type="short sequence motif" description="'HIGH' region" evidence="9">
    <location>
        <begin position="50"/>
        <end position="60"/>
    </location>
</feature>
<dbReference type="FunFam" id="3.40.50.620:FF:000003">
    <property type="entry name" value="Leucine--tRNA ligase"/>
    <property type="match status" value="1"/>
</dbReference>
<dbReference type="GO" id="GO:0005829">
    <property type="term" value="C:cytosol"/>
    <property type="evidence" value="ECO:0007669"/>
    <property type="project" value="TreeGrafter"/>
</dbReference>
<evidence type="ECO:0000256" key="1">
    <source>
        <dbReference type="ARBA" id="ARBA00005594"/>
    </source>
</evidence>
<evidence type="ECO:0000313" key="16">
    <source>
        <dbReference type="Proteomes" id="UP000002027"/>
    </source>
</evidence>
<evidence type="ECO:0000256" key="6">
    <source>
        <dbReference type="ARBA" id="ARBA00022917"/>
    </source>
</evidence>
<comment type="subcellular location">
    <subcellularLocation>
        <location evidence="9">Cytoplasm</location>
    </subcellularLocation>
</comment>
<keyword evidence="5 9" id="KW-0067">ATP-binding</keyword>
<dbReference type="Pfam" id="PF08264">
    <property type="entry name" value="Anticodon_1"/>
    <property type="match status" value="1"/>
</dbReference>
<keyword evidence="3 9" id="KW-0436">Ligase</keyword>
<dbReference type="InterPro" id="IPR025709">
    <property type="entry name" value="Leu_tRNA-synth_edit"/>
</dbReference>